<keyword evidence="2" id="KW-0812">Transmembrane</keyword>
<accession>A0ABP9RKZ7</accession>
<proteinExistence type="predicted"/>
<evidence type="ECO:0000256" key="2">
    <source>
        <dbReference type="SAM" id="Phobius"/>
    </source>
</evidence>
<feature type="compositionally biased region" description="Polar residues" evidence="1">
    <location>
        <begin position="435"/>
        <end position="445"/>
    </location>
</feature>
<feature type="region of interest" description="Disordered" evidence="1">
    <location>
        <begin position="4272"/>
        <end position="4295"/>
    </location>
</feature>
<feature type="region of interest" description="Disordered" evidence="1">
    <location>
        <begin position="1062"/>
        <end position="1089"/>
    </location>
</feature>
<feature type="transmembrane region" description="Helical" evidence="2">
    <location>
        <begin position="119"/>
        <end position="152"/>
    </location>
</feature>
<feature type="compositionally biased region" description="Low complexity" evidence="1">
    <location>
        <begin position="4280"/>
        <end position="4295"/>
    </location>
</feature>
<dbReference type="PANTHER" id="PTHR24216">
    <property type="entry name" value="PAXILLIN-RELATED"/>
    <property type="match status" value="1"/>
</dbReference>
<evidence type="ECO:0000256" key="1">
    <source>
        <dbReference type="SAM" id="MobiDB-lite"/>
    </source>
</evidence>
<feature type="region of interest" description="Disordered" evidence="1">
    <location>
        <begin position="3919"/>
        <end position="3943"/>
    </location>
</feature>
<feature type="region of interest" description="Disordered" evidence="1">
    <location>
        <begin position="1323"/>
        <end position="1345"/>
    </location>
</feature>
<reference evidence="4" key="1">
    <citation type="journal article" date="2019" name="Int. J. Syst. Evol. Microbiol.">
        <title>The Global Catalogue of Microorganisms (GCM) 10K type strain sequencing project: providing services to taxonomists for standard genome sequencing and annotation.</title>
        <authorList>
            <consortium name="The Broad Institute Genomics Platform"/>
            <consortium name="The Broad Institute Genome Sequencing Center for Infectious Disease"/>
            <person name="Wu L."/>
            <person name="Ma J."/>
        </authorList>
    </citation>
    <scope>NUCLEOTIDE SEQUENCE [LARGE SCALE GENOMIC DNA]</scope>
    <source>
        <strain evidence="4">JCM 18304</strain>
    </source>
</reference>
<feature type="region of interest" description="Disordered" evidence="1">
    <location>
        <begin position="1919"/>
        <end position="2049"/>
    </location>
</feature>
<feature type="region of interest" description="Disordered" evidence="1">
    <location>
        <begin position="279"/>
        <end position="713"/>
    </location>
</feature>
<feature type="region of interest" description="Disordered" evidence="1">
    <location>
        <begin position="4155"/>
        <end position="4176"/>
    </location>
</feature>
<dbReference type="Proteomes" id="UP001501570">
    <property type="component" value="Unassembled WGS sequence"/>
</dbReference>
<protein>
    <submittedName>
        <fullName evidence="3">Uncharacterized protein</fullName>
    </submittedName>
</protein>
<feature type="region of interest" description="Disordered" evidence="1">
    <location>
        <begin position="3086"/>
        <end position="3126"/>
    </location>
</feature>
<feature type="region of interest" description="Disordered" evidence="1">
    <location>
        <begin position="1811"/>
        <end position="1906"/>
    </location>
</feature>
<feature type="compositionally biased region" description="Low complexity" evidence="1">
    <location>
        <begin position="490"/>
        <end position="502"/>
    </location>
</feature>
<name>A0ABP9RKZ7_9ACTN</name>
<feature type="compositionally biased region" description="Pro residues" evidence="1">
    <location>
        <begin position="2019"/>
        <end position="2043"/>
    </location>
</feature>
<gene>
    <name evidence="3" type="ORF">GCM10023322_08350</name>
</gene>
<evidence type="ECO:0000313" key="4">
    <source>
        <dbReference type="Proteomes" id="UP001501570"/>
    </source>
</evidence>
<dbReference type="RefSeq" id="WP_345626236.1">
    <property type="nucleotide sequence ID" value="NZ_BAABJQ010000002.1"/>
</dbReference>
<feature type="compositionally biased region" description="Basic and acidic residues" evidence="1">
    <location>
        <begin position="637"/>
        <end position="649"/>
    </location>
</feature>
<feature type="compositionally biased region" description="Basic and acidic residues" evidence="1">
    <location>
        <begin position="3925"/>
        <end position="3940"/>
    </location>
</feature>
<feature type="transmembrane region" description="Helical" evidence="2">
    <location>
        <begin position="92"/>
        <end position="113"/>
    </location>
</feature>
<feature type="compositionally biased region" description="Polar residues" evidence="1">
    <location>
        <begin position="537"/>
        <end position="554"/>
    </location>
</feature>
<comment type="caution">
    <text evidence="3">The sequence shown here is derived from an EMBL/GenBank/DDBJ whole genome shotgun (WGS) entry which is preliminary data.</text>
</comment>
<evidence type="ECO:0000313" key="3">
    <source>
        <dbReference type="EMBL" id="GAA5179166.1"/>
    </source>
</evidence>
<feature type="compositionally biased region" description="Low complexity" evidence="1">
    <location>
        <begin position="3109"/>
        <end position="3124"/>
    </location>
</feature>
<feature type="region of interest" description="Disordered" evidence="1">
    <location>
        <begin position="1163"/>
        <end position="1198"/>
    </location>
</feature>
<feature type="compositionally biased region" description="Basic and acidic residues" evidence="1">
    <location>
        <begin position="3233"/>
        <end position="3242"/>
    </location>
</feature>
<feature type="compositionally biased region" description="Low complexity" evidence="1">
    <location>
        <begin position="1853"/>
        <end position="1875"/>
    </location>
</feature>
<dbReference type="PANTHER" id="PTHR24216:SF65">
    <property type="entry name" value="PAXILLIN-LIKE PROTEIN 1"/>
    <property type="match status" value="1"/>
</dbReference>
<feature type="compositionally biased region" description="Basic and acidic residues" evidence="1">
    <location>
        <begin position="408"/>
        <end position="425"/>
    </location>
</feature>
<dbReference type="EMBL" id="BAABJQ010000002">
    <property type="protein sequence ID" value="GAA5179166.1"/>
    <property type="molecule type" value="Genomic_DNA"/>
</dbReference>
<feature type="region of interest" description="Disordered" evidence="1">
    <location>
        <begin position="1267"/>
        <end position="1298"/>
    </location>
</feature>
<keyword evidence="4" id="KW-1185">Reference proteome</keyword>
<keyword evidence="2" id="KW-1133">Transmembrane helix</keyword>
<organism evidence="3 4">
    <name type="scientific">Rugosimonospora acidiphila</name>
    <dbReference type="NCBI Taxonomy" id="556531"/>
    <lineage>
        <taxon>Bacteria</taxon>
        <taxon>Bacillati</taxon>
        <taxon>Actinomycetota</taxon>
        <taxon>Actinomycetes</taxon>
        <taxon>Micromonosporales</taxon>
        <taxon>Micromonosporaceae</taxon>
        <taxon>Rugosimonospora</taxon>
    </lineage>
</organism>
<sequence length="4496" mass="485371">MGDYHPDPDLLDALATVWFNKADEVDKLRRIGPDHIGDANWTGSAQDAAVRLLDKVSSQLSNTSELARRWARNLNKMAKKVRDELAEEAKNAIIMILASIFGLFAGLFVGWALGPVIAAIAAALAAAIAGASEIFATILTLVFEFTLGALAFGSMQFAMDMAIEGIASAITSTPFELNSSEWVNVLVASLTGGLFSLGGAAMADLKSLPFRGDGKVGEPPITTPVDTHPEATGFGGEGLGGFDGPGGSHGVEFTSGDNLPVGSDLTTDLGKTDAITFSPATADLGNGEANLGTKPRVPPDVQISESSFTRDGTPGGGSVGGRNLVNETVHPNPGNGKGVVAPRVPPPSGSRPVTPKSVTNSKNPPVDLDHQTTPQTVEHGGGPTGGSPVRLKPPTLKPPTTKPPADTVPRDEIGGTDGRTPDLKPHNQAPPESVKSPTVKSTTMSKIPDGTPEVSPPAGVHSEPPPTPNPASGHPSARFTTKHLENLTQPPAGNAGNAPHPNTSQPATPKLRAPEIRESTEGIPHNEPAPGRHGPTPSATPRNQPSAQPATPRNQVPDPKSQHLGDANPNVRPPTVKTGGVDAQKPKFENTDATGKPPTVRGAGADPVRKPPATTTPEGGGGLRKPPTIEGSEASGLDDHQPVQHEHPPETSVSSPKPRAEGGSTGHVSTRAGTHVTPHESVPRTAVPRSPERAGTQAPLPDRGTPGSRGPHAEHEIDAAATRLRERFVGQHRDPVTGEPHPQVTRAVDAWVADAKGLVKRAVKAGRWDRLDGDLKTLEGRFDGYLAAQRGADAAADRAVARFDKILSDRGTPVRADPDRVSAQRAELGDAARNAYLARWGSKSILHRGKPGVEKLDERAARWLLKRDQLIHVRLNYLERTQPALDKAEADIRSTGPHTDPNQMAENDAMMRQAEGVIDSRSGNYAAQIHPRPAVIANAYLRQFVRSVPARTGLGNRAGHLFETAQASIKSEASAGEAEAFGRGLNHVGSADRAIASAQERLRGVFTRELDRLEEEGFKPSEIERSMNILRTRVNRITGGVRRAVIDDASTRSAEADRILATEAAPRSEPRPDPHGDAASVSDVTSVRGRDSVSDLTSISSSNDFHVFHVEVDAPRFNPDQLLRGGKGGNLFGAGPHLGELPPAKGDVVRPANEIRISVKSDLDGLGDVGRPPATGDEGAVRPPAGTGEPPTYRDMLRGDELPDYETARLDPPPGLSREDIARYLAENLVERRLIVPKPLDTPMDGVGREMDAIRQERRDAVAQQVEDLGRVGQPEPKGSGGDRFDDPVADPTAKADPYGSLRERAWNAMAKQEADLRATVGDGVRPGQEGGGFANGRPIPPRSGRQVAEDVTRFARGPKDGPPPDAAAVKQHVEKIGNEELDRANSWLRNNPESPIRDQIHDEWKARVDRGDLTPGIGTVGAHEAVRRLDQVGTTESVDLNALRADYAAKARTAGDLQAVLDRLTAQRNAVREAIRRQYLGGERRHYAAQPFESIPARATALQRLGVDITPERLVADPHVAKADGELTTIATERVTIGNLKMDLTKAIDAAERRSMALFPQREASSTDAARYAEAHNELTLLRTFRDKGLVGLELWVDPRQAKAIDAAERRAMELFAQPKPGGTDAALDPETGNEPTLLRTLRDKRLAGLAPRVDPRQAALFQRYQEQGLVEPPRVADVDPERIGAQTLNLIDELRTAIARLDGLPVPRPDDPEWVAAHPGTRADEAVAEWLDAYNAVHGRWDRLPAWQRQGLDARDRTLRHFQQTALYQREEALLNASEPAVRGASARASAVALRAWTDLTRALQAEERNAAEAGKPSVAPVRPARRPPLRRPSPPPPRPRRPRPVEPRATEPATETAPETPDTEPKTTSPTTLDVSSEAVPPTTGDATPVTRPDTETPPPSSIAAADISELEARFAALRNPTSAPRAETPVEPVGAARPVDPDELVARFKALRNSPPTPRDEASAEPVASTTPVAPNNLVERFNALRSTYGMPPVESGTPPRTAPRPTVDEEPSPVTTPPSVTTPPPVTTLPSSAVPPDPDLMRFSDPERQRDWQRAEQNMIDDLMTRLGNAAPVNRIVPDLEADFVRTWHATPGGSGLREAQLVEQFERFGAAAARTFDETLSAAFAEVRPPTAAEREAWQQRYGDLVRDLGDDLREQIGRNEIDAAANRAFDRWRANDPDLASAYNEALRHWTEDTGAILRSVRAGRNWDHAEGSLARQVEHLDVYLGMHLGAQRAALRVGDLFDELVAARPATFADPDRVRQARAEAVAAGYARYLRWWRPSRIYEAVGDLGGMVARADSRFREFPDAIRTRLSYLDETQEILDWMARITRPENMPRRMPRPLDTEQLEAAARMAQREAESFIDSSATPFVEEPPEVTESMLKVIRRAVYDLREQIPARAAFAARAAELTRAALDKINSGAAEGAAEAVRHGLDPAAALSRVPSEARTAVFDLVRDIRERFADQRYAESELAGKLAALERGIGDVVGRVRANTVRDALLRRGDTEAVATLNQHAAGPGSMLRAPVQQRIYGDFEREYVRQYHVLLGDGADVDIAAWLSRTPPEEPVRPAIDDGPEVKLLTWPESSAIEHQFAELPSLKDSSTPAERRALRIERLPEAERAEWQQKFDGAADDADRSRLDRALAVRFFAVVTTPLANDIALAELVRDAGEAWARAGAGRVTSAAFGALIRRFKDTASELNPHAEEPVAPPEFPSVDLPDPVPTPKPLTGSELMEQLSKLPPPAITREVGDLEARLSRMLEGWFQDSAKPLPYKIREKFWAEWLTFRNDPDKSAAIRQRMVDAAMAERVKPSIAQRFPDLTANRADEFARRIDGAATFDEIAAIEREAAEAARIAAARPRPAVQEPQPAAPQPAGQLDAFDEKYEIVPKPERDRFRRDIAQAAAPEKLEEAYAVLDARRDELMAAAAPVTPKSFEEQLTILKRFVPRHGYRVIRDDVPVITAEQAAAYDRELDAVGSLDEQDAFERRLSEAGYQKVPVESANPADARLAALPAVPMGDDDLVGMVRAWADDEAHGSGLGKAALEKAVGVMADALAARDGSAFAEAIDGFKDSMLEAGFARLERADAPSGKPVTPPAAKPTEIPKAPTETPSTPTESAETAGEPGDDAALAVLQNRFAALKDEDAEVDALRADPALRVPDTDPRNPVAPRSLEALRREMPDIPETAPHEGWTGDGPPAPNPDGFDEETFRMAQAEGRIRRRGNSDPTAELMRRLRRLNESPEEPPPAGEVAKPPAPKPADGEEAQGFAEVEVFESDGTVVTRRVPKVAEPATSGQAGMRQQLAERDEIDATEAAYNSYLDLERDLRADREDLASRFAAKLDEWRAEHPELAATLDGARIARLQEGIARLAAKHFLTVRETLPSPADQRTMIAGFLAEKVDALGPELTEAVRPKPADTAPVTIEAPPGPRVDELSNERFDGVVSDFRRGDLFGGRYLRDEDYARLRDSFTEQGRAAAGTAGLNDGWTPTAEWASTMDTAAARLGDQLFVRSAGGRWFGRMLDAVAYDRGDQRGDVPEPPQSGWYREQFQQRLQADYAKVFANVPPGSFRSEVAYLEVVADPIADATRKREPTPWPEALKASLDWVRDQLSFAYDLRRVLESAAGDLRRITLNAGADAATSAALADLFRLDKAYQYLTGRGLAPETYDAWLDREKADTDVFGARLATLSIEQERQPAEFSAKAAQATDALITEYKPRVATAGEVATRRPDFAGQFADAVTRAAEQTQEIRDRVGDDNLDRLRTLDALGPGELLGWRNRVVGELTELYHRVWYYAVQVGAAVDSEHWNAAAQRWDELSRQYWDGLRTTVMRQNQIARLNAAIGKLRTDAEAAGLATADAEAAVALFTRNATAKIDRLLHTRPFDLGRLDRWAELESELADSLPAHLKLAQTRAEAATRAATAYQERAREAGRSESERKAGAAEASASVAEAFDRAYRQSAWADEDQRLAQADYLAARQQGDVVAELINRKTAEEPESVAPEQASAPERANPIEALAEGARRRLATRRAGADKADQAALHRVGAEIESIISSGLRDYVDATDVPALGQRAVDKARSRIEGLLRDLSQRLADERRLAEALAAATGKFDALPGADRLGVGDPLRQRFLREVAGKTSVGIAHLTSSVLAAAVAAEARQSGPKASGSARTELTKAGHAPGGRLIPTADGVYLAAGTDLGPPARPTATEGDFWVVAGPGSLELLMAYLQSAAGATSLAGVTVDLGLLTDDADTLRAVAAGLPLLFGVQVDGVETDVAPASETAPNADSTATTGTTTSDAIGHLPTTLPPVELTPLATRPPAEAPSGLELDTGSIEVDPEDLFRADLYDRLGSVPAPAPVEDFPDSLDGERAAVHWSLQSLAHHGEEWLDRGVAFLDTVEASDRERLLVDAVREAPTGTLLAFSRLIRGVSAHPERDYPVSVAVGAVHLALTGNVAEAVEKIHATWKNEMPAREPLIDALVRRSVTGTERAALSEIGVALVTC</sequence>
<feature type="region of interest" description="Disordered" evidence="1">
    <location>
        <begin position="3990"/>
        <end position="4010"/>
    </location>
</feature>
<feature type="region of interest" description="Disordered" evidence="1">
    <location>
        <begin position="3155"/>
        <end position="3266"/>
    </location>
</feature>
<feature type="compositionally biased region" description="Basic and acidic residues" evidence="1">
    <location>
        <begin position="1062"/>
        <end position="1076"/>
    </location>
</feature>
<keyword evidence="2" id="KW-0472">Membrane</keyword>
<feature type="compositionally biased region" description="Pro residues" evidence="1">
    <location>
        <begin position="3246"/>
        <end position="3260"/>
    </location>
</feature>